<reference evidence="7 8" key="1">
    <citation type="journal article" date="2011" name="J. Bacteriol.">
        <title>Genome Sequences of Alicycliphilus denitrificans Strains BC and K601T.</title>
        <authorList>
            <person name="Oosterkamp M.J."/>
            <person name="Veuskens T."/>
            <person name="Plugge C.M."/>
            <person name="Langenhoff A.A."/>
            <person name="Gerritse J."/>
            <person name="van Berkel W.J."/>
            <person name="Pieper D.H."/>
            <person name="Junca H."/>
            <person name="Goodwin L.A."/>
            <person name="Daligault H.E."/>
            <person name="Bruce D.C."/>
            <person name="Detter J.C."/>
            <person name="Tapia R."/>
            <person name="Han C.S."/>
            <person name="Land M.L."/>
            <person name="Hauser L.J."/>
            <person name="Smidt H."/>
            <person name="Stams A.J."/>
        </authorList>
    </citation>
    <scope>NUCLEOTIDE SEQUENCE [LARGE SCALE GENOMIC DNA]</scope>
    <source>
        <strain evidence="8">DSM 14773 / CIP 107495 / K601</strain>
    </source>
</reference>
<dbReference type="NCBIfam" id="TIGR02532">
    <property type="entry name" value="IV_pilin_GFxxxE"/>
    <property type="match status" value="1"/>
</dbReference>
<evidence type="ECO:0000256" key="1">
    <source>
        <dbReference type="ARBA" id="ARBA00004167"/>
    </source>
</evidence>
<gene>
    <name evidence="7" type="ordered locus">Alide2_4407</name>
</gene>
<dbReference type="InterPro" id="IPR031982">
    <property type="entry name" value="PilE-like"/>
</dbReference>
<dbReference type="KEGG" id="adk:Alide2_4407"/>
<evidence type="ECO:0000313" key="7">
    <source>
        <dbReference type="EMBL" id="AEB86712.1"/>
    </source>
</evidence>
<protein>
    <submittedName>
        <fullName evidence="7">Putative type 4 fimbrial biogenesis transmembrane protein</fullName>
    </submittedName>
</protein>
<dbReference type="OrthoDB" id="8592370at2"/>
<dbReference type="STRING" id="596154.Alide2_4407"/>
<evidence type="ECO:0000256" key="5">
    <source>
        <dbReference type="ARBA" id="ARBA00023136"/>
    </source>
</evidence>
<dbReference type="PANTHER" id="PTHR30093">
    <property type="entry name" value="GENERAL SECRETION PATHWAY PROTEIN G"/>
    <property type="match status" value="1"/>
</dbReference>
<accession>F4G8I7</accession>
<dbReference type="eggNOG" id="COG4968">
    <property type="taxonomic scope" value="Bacteria"/>
</dbReference>
<evidence type="ECO:0000256" key="6">
    <source>
        <dbReference type="SAM" id="Phobius"/>
    </source>
</evidence>
<dbReference type="Pfam" id="PF07963">
    <property type="entry name" value="N_methyl"/>
    <property type="match status" value="1"/>
</dbReference>
<keyword evidence="8" id="KW-1185">Reference proteome</keyword>
<dbReference type="InterPro" id="IPR000983">
    <property type="entry name" value="Bac_GSPG_pilin"/>
</dbReference>
<dbReference type="GO" id="GO:0015627">
    <property type="term" value="C:type II protein secretion system complex"/>
    <property type="evidence" value="ECO:0007669"/>
    <property type="project" value="InterPro"/>
</dbReference>
<dbReference type="Gene3D" id="3.30.700.10">
    <property type="entry name" value="Glycoprotein, Type 4 Pilin"/>
    <property type="match status" value="1"/>
</dbReference>
<sequence length="158" mass="17100">MTTSRGTLQRPGSPSRTDGFTLIEVMVVVAIVAILASVALPSYQAYIRRGQLQEGFSQMSGFQLRMEQHYQDNRSYKDTAADTCPATLTAGLTSKYFTFACAKGSTGDWQSYTLTATGKGSTLGYDYGIDQANARKTTKFAGTAQTTLNCWAERSAAC</sequence>
<keyword evidence="3 6" id="KW-0812">Transmembrane</keyword>
<organism evidence="7 8">
    <name type="scientific">Alicycliphilus denitrificans (strain DSM 14773 / CIP 107495 / K601)</name>
    <dbReference type="NCBI Taxonomy" id="596154"/>
    <lineage>
        <taxon>Bacteria</taxon>
        <taxon>Pseudomonadati</taxon>
        <taxon>Pseudomonadota</taxon>
        <taxon>Betaproteobacteria</taxon>
        <taxon>Burkholderiales</taxon>
        <taxon>Comamonadaceae</taxon>
        <taxon>Alicycliphilus</taxon>
    </lineage>
</organism>
<dbReference type="PANTHER" id="PTHR30093:SF44">
    <property type="entry name" value="TYPE II SECRETION SYSTEM CORE PROTEIN G"/>
    <property type="match status" value="1"/>
</dbReference>
<dbReference type="Proteomes" id="UP000007938">
    <property type="component" value="Chromosome"/>
</dbReference>
<dbReference type="AlphaFoldDB" id="F4G8I7"/>
<feature type="transmembrane region" description="Helical" evidence="6">
    <location>
        <begin position="20"/>
        <end position="40"/>
    </location>
</feature>
<dbReference type="GO" id="GO:0015628">
    <property type="term" value="P:protein secretion by the type II secretion system"/>
    <property type="evidence" value="ECO:0007669"/>
    <property type="project" value="InterPro"/>
</dbReference>
<dbReference type="HOGENOM" id="CLU_091705_6_3_4"/>
<dbReference type="InterPro" id="IPR012902">
    <property type="entry name" value="N_methyl_site"/>
</dbReference>
<proteinExistence type="predicted"/>
<keyword evidence="4 6" id="KW-1133">Transmembrane helix</keyword>
<reference evidence="7 8" key="2">
    <citation type="submission" date="2011-04" db="EMBL/GenBank/DDBJ databases">
        <title>Complete sequence of chromosome of Alicycliphilus denitrificans K601.</title>
        <authorList>
            <consortium name="US DOE Joint Genome Institute"/>
            <person name="Lucas S."/>
            <person name="Han J."/>
            <person name="Lapidus A."/>
            <person name="Cheng J.-F."/>
            <person name="Goodwin L."/>
            <person name="Pitluck S."/>
            <person name="Peters L."/>
            <person name="Zeytun A."/>
            <person name="Detter J.C."/>
            <person name="Han C."/>
            <person name="Tapia R."/>
            <person name="Land M."/>
            <person name="Hauser L."/>
            <person name="Kyrpides N."/>
            <person name="Ivanova N."/>
            <person name="Mikhailova N."/>
            <person name="Pagani I."/>
            <person name="Oosterkamp M."/>
            <person name="Pieper D."/>
            <person name="van Berkel W."/>
            <person name="Langenhoff A."/>
            <person name="Smidt H."/>
            <person name="Stams A."/>
            <person name="Woyke T."/>
        </authorList>
    </citation>
    <scope>NUCLEOTIDE SEQUENCE [LARGE SCALE GENOMIC DNA]</scope>
    <source>
        <strain evidence="8">DSM 14773 / CIP 107495 / K601</strain>
    </source>
</reference>
<dbReference type="SUPFAM" id="SSF54523">
    <property type="entry name" value="Pili subunits"/>
    <property type="match status" value="1"/>
</dbReference>
<dbReference type="GO" id="GO:0016020">
    <property type="term" value="C:membrane"/>
    <property type="evidence" value="ECO:0007669"/>
    <property type="project" value="UniProtKB-SubCell"/>
</dbReference>
<dbReference type="RefSeq" id="WP_013723165.1">
    <property type="nucleotide sequence ID" value="NC_015422.1"/>
</dbReference>
<evidence type="ECO:0000256" key="2">
    <source>
        <dbReference type="ARBA" id="ARBA00022481"/>
    </source>
</evidence>
<dbReference type="PRINTS" id="PR00813">
    <property type="entry name" value="BCTERIALGSPG"/>
</dbReference>
<name>F4G8I7_ALIDK</name>
<evidence type="ECO:0000256" key="4">
    <source>
        <dbReference type="ARBA" id="ARBA00022989"/>
    </source>
</evidence>
<dbReference type="InterPro" id="IPR045584">
    <property type="entry name" value="Pilin-like"/>
</dbReference>
<dbReference type="GO" id="GO:0043683">
    <property type="term" value="P:type IV pilus assembly"/>
    <property type="evidence" value="ECO:0007669"/>
    <property type="project" value="InterPro"/>
</dbReference>
<comment type="subcellular location">
    <subcellularLocation>
        <location evidence="1">Membrane</location>
        <topology evidence="1">Single-pass membrane protein</topology>
    </subcellularLocation>
</comment>
<evidence type="ECO:0000256" key="3">
    <source>
        <dbReference type="ARBA" id="ARBA00022692"/>
    </source>
</evidence>
<dbReference type="Pfam" id="PF16732">
    <property type="entry name" value="ComP_DUS"/>
    <property type="match status" value="1"/>
</dbReference>
<dbReference type="EMBL" id="CP002657">
    <property type="protein sequence ID" value="AEB86712.1"/>
    <property type="molecule type" value="Genomic_DNA"/>
</dbReference>
<keyword evidence="5 6" id="KW-0472">Membrane</keyword>
<evidence type="ECO:0000313" key="8">
    <source>
        <dbReference type="Proteomes" id="UP000007938"/>
    </source>
</evidence>
<keyword evidence="2" id="KW-0488">Methylation</keyword>